<evidence type="ECO:0000313" key="2">
    <source>
        <dbReference type="Proteomes" id="UP000077755"/>
    </source>
</evidence>
<protein>
    <submittedName>
        <fullName evidence="1">Uncharacterized protein</fullName>
    </submittedName>
</protein>
<sequence>MLIKLSQTPCPFKKYDSRKSSLRSGFSVFDSQGWWKSSYTTVQFHCFNVCKNQQVNFTMSA</sequence>
<proteinExistence type="predicted"/>
<gene>
    <name evidence="1" type="ORF">DCAR_0415363</name>
</gene>
<organism evidence="1 2">
    <name type="scientific">Daucus carota subsp. sativus</name>
    <name type="common">Carrot</name>
    <dbReference type="NCBI Taxonomy" id="79200"/>
    <lineage>
        <taxon>Eukaryota</taxon>
        <taxon>Viridiplantae</taxon>
        <taxon>Streptophyta</taxon>
        <taxon>Embryophyta</taxon>
        <taxon>Tracheophyta</taxon>
        <taxon>Spermatophyta</taxon>
        <taxon>Magnoliopsida</taxon>
        <taxon>eudicotyledons</taxon>
        <taxon>Gunneridae</taxon>
        <taxon>Pentapetalae</taxon>
        <taxon>asterids</taxon>
        <taxon>campanulids</taxon>
        <taxon>Apiales</taxon>
        <taxon>Apiaceae</taxon>
        <taxon>Apioideae</taxon>
        <taxon>Scandiceae</taxon>
        <taxon>Daucinae</taxon>
        <taxon>Daucus</taxon>
        <taxon>Daucus sect. Daucus</taxon>
    </lineage>
</organism>
<dbReference type="AlphaFoldDB" id="A0A165AB77"/>
<keyword evidence="2" id="KW-1185">Reference proteome</keyword>
<name>A0A165AB77_DAUCS</name>
<accession>A0A165AB77</accession>
<evidence type="ECO:0000313" key="1">
    <source>
        <dbReference type="EMBL" id="WOG96033.1"/>
    </source>
</evidence>
<reference evidence="1" key="2">
    <citation type="submission" date="2022-03" db="EMBL/GenBank/DDBJ databases">
        <title>Draft title - Genomic analysis of global carrot germplasm unveils the trajectory of domestication and the origin of high carotenoid orange carrot.</title>
        <authorList>
            <person name="Iorizzo M."/>
            <person name="Ellison S."/>
            <person name="Senalik D."/>
            <person name="Macko-Podgorni A."/>
            <person name="Grzebelus D."/>
            <person name="Bostan H."/>
            <person name="Rolling W."/>
            <person name="Curaba J."/>
            <person name="Simon P."/>
        </authorList>
    </citation>
    <scope>NUCLEOTIDE SEQUENCE</scope>
    <source>
        <tissue evidence="1">Leaf</tissue>
    </source>
</reference>
<dbReference type="EMBL" id="CP093346">
    <property type="protein sequence ID" value="WOG96033.1"/>
    <property type="molecule type" value="Genomic_DNA"/>
</dbReference>
<dbReference type="Proteomes" id="UP000077755">
    <property type="component" value="Chromosome 4"/>
</dbReference>
<reference evidence="1" key="1">
    <citation type="journal article" date="2016" name="Nat. Genet.">
        <title>A high-quality carrot genome assembly provides new insights into carotenoid accumulation and asterid genome evolution.</title>
        <authorList>
            <person name="Iorizzo M."/>
            <person name="Ellison S."/>
            <person name="Senalik D."/>
            <person name="Zeng P."/>
            <person name="Satapoomin P."/>
            <person name="Huang J."/>
            <person name="Bowman M."/>
            <person name="Iovene M."/>
            <person name="Sanseverino W."/>
            <person name="Cavagnaro P."/>
            <person name="Yildiz M."/>
            <person name="Macko-Podgorni A."/>
            <person name="Moranska E."/>
            <person name="Grzebelus E."/>
            <person name="Grzebelus D."/>
            <person name="Ashrafi H."/>
            <person name="Zheng Z."/>
            <person name="Cheng S."/>
            <person name="Spooner D."/>
            <person name="Van Deynze A."/>
            <person name="Simon P."/>
        </authorList>
    </citation>
    <scope>NUCLEOTIDE SEQUENCE</scope>
    <source>
        <tissue evidence="1">Leaf</tissue>
    </source>
</reference>
<dbReference type="Gramene" id="KZM97235">
    <property type="protein sequence ID" value="KZM97235"/>
    <property type="gene ID" value="DCAR_015403"/>
</dbReference>